<dbReference type="SUPFAM" id="SSF46458">
    <property type="entry name" value="Globin-like"/>
    <property type="match status" value="1"/>
</dbReference>
<protein>
    <submittedName>
        <fullName evidence="1">Truncated hemoglobin YjbI</fullName>
    </submittedName>
</protein>
<dbReference type="InterPro" id="IPR012292">
    <property type="entry name" value="Globin/Proto"/>
</dbReference>
<dbReference type="Gene3D" id="1.10.490.10">
    <property type="entry name" value="Globins"/>
    <property type="match status" value="1"/>
</dbReference>
<keyword evidence="2" id="KW-1185">Reference proteome</keyword>
<evidence type="ECO:0000313" key="2">
    <source>
        <dbReference type="Proteomes" id="UP001241747"/>
    </source>
</evidence>
<accession>A0ABU0LA88</accession>
<dbReference type="InterPro" id="IPR009050">
    <property type="entry name" value="Globin-like_sf"/>
</dbReference>
<organism evidence="1 2">
    <name type="scientific">Xanthobacter agilis</name>
    <dbReference type="NCBI Taxonomy" id="47492"/>
    <lineage>
        <taxon>Bacteria</taxon>
        <taxon>Pseudomonadati</taxon>
        <taxon>Pseudomonadota</taxon>
        <taxon>Alphaproteobacteria</taxon>
        <taxon>Hyphomicrobiales</taxon>
        <taxon>Xanthobacteraceae</taxon>
        <taxon>Xanthobacter</taxon>
    </lineage>
</organism>
<dbReference type="CDD" id="cd08916">
    <property type="entry name" value="TrHb3_P"/>
    <property type="match status" value="1"/>
</dbReference>
<sequence>MTISTTAPSAVPHAGPALHLPAANAATADFAGVAFVGAPHAPARPGIFILTRAIGGFAYPAYVGEGDDMAAAEAAARALWPVEAALIDGVFHMERANARLRAHTLRDLIAKYDPPLNTVGRKGPASPEIAAIIPDRAEGWPEGAREQLATQIHATEADLERLVKEFYASAGADPVLGPVFTRAIPDWDEHYRIVQNFWSRALLGTSRYTGNPFSAHIMLQLKPEHFTRWVDLFKATARKVLEPAAADRAIAKVEHMSTCFQAGLFLPSLDAPANAPVVGHHGMAGAPPR</sequence>
<evidence type="ECO:0000313" key="1">
    <source>
        <dbReference type="EMBL" id="MDQ0504043.1"/>
    </source>
</evidence>
<proteinExistence type="predicted"/>
<dbReference type="Proteomes" id="UP001241747">
    <property type="component" value="Unassembled WGS sequence"/>
</dbReference>
<comment type="caution">
    <text evidence="1">The sequence shown here is derived from an EMBL/GenBank/DDBJ whole genome shotgun (WGS) entry which is preliminary data.</text>
</comment>
<dbReference type="EMBL" id="JAUSVY010000002">
    <property type="protein sequence ID" value="MDQ0504043.1"/>
    <property type="molecule type" value="Genomic_DNA"/>
</dbReference>
<reference evidence="1 2" key="1">
    <citation type="submission" date="2023-07" db="EMBL/GenBank/DDBJ databases">
        <title>Genomic Encyclopedia of Type Strains, Phase IV (KMG-IV): sequencing the most valuable type-strain genomes for metagenomic binning, comparative biology and taxonomic classification.</title>
        <authorList>
            <person name="Goeker M."/>
        </authorList>
    </citation>
    <scope>NUCLEOTIDE SEQUENCE [LARGE SCALE GENOMIC DNA]</scope>
    <source>
        <strain evidence="1 2">DSM 3770</strain>
    </source>
</reference>
<gene>
    <name evidence="1" type="ORF">QOZ94_000817</name>
</gene>
<dbReference type="RefSeq" id="WP_237345164.1">
    <property type="nucleotide sequence ID" value="NZ_JABWGX010000008.1"/>
</dbReference>
<name>A0ABU0LA88_XANAG</name>